<dbReference type="InterPro" id="IPR001173">
    <property type="entry name" value="Glyco_trans_2-like"/>
</dbReference>
<sequence length="200" mass="23288">MVSIIIPCNEDRGFLKQAIESIENQTYQTEFILSQSDKSVSYNINRGLEKATGDYIRFCSEDNLLTPNCIEDSLKAIQGFDFIHGNAINFWSNGLEKPYIPTIKNPTLQDIINLNVIHGGTVLYRRDCFDRFGGFDETLWLGEEYEFNMRLLSKGCKLNYCNSYLQRYRRHGEQKSLGNTDQAYQAKRQIEINKIKNRFR</sequence>
<dbReference type="PANTHER" id="PTHR22916:SF3">
    <property type="entry name" value="UDP-GLCNAC:BETAGAL BETA-1,3-N-ACETYLGLUCOSAMINYLTRANSFERASE-LIKE PROTEIN 1"/>
    <property type="match status" value="1"/>
</dbReference>
<evidence type="ECO:0000259" key="1">
    <source>
        <dbReference type="Pfam" id="PF00535"/>
    </source>
</evidence>
<evidence type="ECO:0000313" key="2">
    <source>
        <dbReference type="EMBL" id="KKN59934.1"/>
    </source>
</evidence>
<organism evidence="2">
    <name type="scientific">marine sediment metagenome</name>
    <dbReference type="NCBI Taxonomy" id="412755"/>
    <lineage>
        <taxon>unclassified sequences</taxon>
        <taxon>metagenomes</taxon>
        <taxon>ecological metagenomes</taxon>
    </lineage>
</organism>
<dbReference type="PANTHER" id="PTHR22916">
    <property type="entry name" value="GLYCOSYLTRANSFERASE"/>
    <property type="match status" value="1"/>
</dbReference>
<reference evidence="2" key="1">
    <citation type="journal article" date="2015" name="Nature">
        <title>Complex archaea that bridge the gap between prokaryotes and eukaryotes.</title>
        <authorList>
            <person name="Spang A."/>
            <person name="Saw J.H."/>
            <person name="Jorgensen S.L."/>
            <person name="Zaremba-Niedzwiedzka K."/>
            <person name="Martijn J."/>
            <person name="Lind A.E."/>
            <person name="van Eijk R."/>
            <person name="Schleper C."/>
            <person name="Guy L."/>
            <person name="Ettema T.J."/>
        </authorList>
    </citation>
    <scope>NUCLEOTIDE SEQUENCE</scope>
</reference>
<dbReference type="GO" id="GO:0016758">
    <property type="term" value="F:hexosyltransferase activity"/>
    <property type="evidence" value="ECO:0007669"/>
    <property type="project" value="UniProtKB-ARBA"/>
</dbReference>
<dbReference type="EMBL" id="LAZR01000710">
    <property type="protein sequence ID" value="KKN59934.1"/>
    <property type="molecule type" value="Genomic_DNA"/>
</dbReference>
<proteinExistence type="predicted"/>
<name>A0A0F9RYM1_9ZZZZ</name>
<feature type="domain" description="Glycosyltransferase 2-like" evidence="1">
    <location>
        <begin position="39"/>
        <end position="131"/>
    </location>
</feature>
<dbReference type="SUPFAM" id="SSF53448">
    <property type="entry name" value="Nucleotide-diphospho-sugar transferases"/>
    <property type="match status" value="1"/>
</dbReference>
<comment type="caution">
    <text evidence="2">The sequence shown here is derived from an EMBL/GenBank/DDBJ whole genome shotgun (WGS) entry which is preliminary data.</text>
</comment>
<dbReference type="Gene3D" id="3.90.550.10">
    <property type="entry name" value="Spore Coat Polysaccharide Biosynthesis Protein SpsA, Chain A"/>
    <property type="match status" value="1"/>
</dbReference>
<dbReference type="InterPro" id="IPR029044">
    <property type="entry name" value="Nucleotide-diphossugar_trans"/>
</dbReference>
<dbReference type="Pfam" id="PF00535">
    <property type="entry name" value="Glycos_transf_2"/>
    <property type="match status" value="1"/>
</dbReference>
<accession>A0A0F9RYM1</accession>
<protein>
    <recommendedName>
        <fullName evidence="1">Glycosyltransferase 2-like domain-containing protein</fullName>
    </recommendedName>
</protein>
<gene>
    <name evidence="2" type="ORF">LCGC14_0536840</name>
</gene>
<dbReference type="AlphaFoldDB" id="A0A0F9RYM1"/>